<dbReference type="EMBL" id="MU250529">
    <property type="protein sequence ID" value="KAG7448683.1"/>
    <property type="molecule type" value="Genomic_DNA"/>
</dbReference>
<sequence length="194" mass="21254">MAFAMATSIEGPSDPTDNDKARIFQFVNAQLNSQILYVLLYAAISKVHSYLIFDSLVAYQTSSVGTCTHDARWQGGGGSYAPKMTVMKETNMLSTDLSTDLEMDIEAQPERRGELMTWRSSNDSSLVNALQAGRTSGSCDRKTKTVNFMSPTEAPTGQYESQHLIDAAFQGYFVLQNLGSCFNSTQSSADIHFG</sequence>
<proteinExistence type="predicted"/>
<dbReference type="AlphaFoldDB" id="A0A9P8AUP4"/>
<comment type="caution">
    <text evidence="1">The sequence shown here is derived from an EMBL/GenBank/DDBJ whole genome shotgun (WGS) entry which is preliminary data.</text>
</comment>
<organism evidence="1 2">
    <name type="scientific">Guyanagaster necrorhizus</name>
    <dbReference type="NCBI Taxonomy" id="856835"/>
    <lineage>
        <taxon>Eukaryota</taxon>
        <taxon>Fungi</taxon>
        <taxon>Dikarya</taxon>
        <taxon>Basidiomycota</taxon>
        <taxon>Agaricomycotina</taxon>
        <taxon>Agaricomycetes</taxon>
        <taxon>Agaricomycetidae</taxon>
        <taxon>Agaricales</taxon>
        <taxon>Marasmiineae</taxon>
        <taxon>Physalacriaceae</taxon>
        <taxon>Guyanagaster</taxon>
    </lineage>
</organism>
<gene>
    <name evidence="1" type="ORF">BT62DRAFT_1003395</name>
</gene>
<keyword evidence="2" id="KW-1185">Reference proteome</keyword>
<protein>
    <submittedName>
        <fullName evidence="1">Uncharacterized protein</fullName>
    </submittedName>
</protein>
<evidence type="ECO:0000313" key="2">
    <source>
        <dbReference type="Proteomes" id="UP000812287"/>
    </source>
</evidence>
<evidence type="ECO:0000313" key="1">
    <source>
        <dbReference type="EMBL" id="KAG7448683.1"/>
    </source>
</evidence>
<dbReference type="Proteomes" id="UP000812287">
    <property type="component" value="Unassembled WGS sequence"/>
</dbReference>
<accession>A0A9P8AUP4</accession>
<name>A0A9P8AUP4_9AGAR</name>
<reference evidence="1" key="1">
    <citation type="submission" date="2020-11" db="EMBL/GenBank/DDBJ databases">
        <title>Adaptations for nitrogen fixation in a non-lichenized fungal sporocarp promotes dispersal by wood-feeding termites.</title>
        <authorList>
            <consortium name="DOE Joint Genome Institute"/>
            <person name="Koch R.A."/>
            <person name="Yoon G."/>
            <person name="Arayal U."/>
            <person name="Lail K."/>
            <person name="Amirebrahimi M."/>
            <person name="Labutti K."/>
            <person name="Lipzen A."/>
            <person name="Riley R."/>
            <person name="Barry K."/>
            <person name="Henrissat B."/>
            <person name="Grigoriev I.V."/>
            <person name="Herr J.R."/>
            <person name="Aime M.C."/>
        </authorList>
    </citation>
    <scope>NUCLEOTIDE SEQUENCE</scope>
    <source>
        <strain evidence="1">MCA 3950</strain>
    </source>
</reference>
<dbReference type="RefSeq" id="XP_043042183.1">
    <property type="nucleotide sequence ID" value="XM_043176939.1"/>
</dbReference>
<dbReference type="GeneID" id="66099226"/>